<dbReference type="Pfam" id="PF04832">
    <property type="entry name" value="SOUL"/>
    <property type="match status" value="1"/>
</dbReference>
<name>A0A8W8IJ15_MAGGI</name>
<comment type="similarity">
    <text evidence="1">Belongs to the HEBP family.</text>
</comment>
<evidence type="ECO:0000313" key="2">
    <source>
        <dbReference type="EnsemblMetazoa" id="G14245.4:cds"/>
    </source>
</evidence>
<evidence type="ECO:0000256" key="1">
    <source>
        <dbReference type="ARBA" id="ARBA00009817"/>
    </source>
</evidence>
<sequence>MSTNTAGVDYSKASSTNFMRLFRYISGTNDDSESFGGYVRDIKEWIKEAIKLGQVIGDTSKYHTEFSYTAGYDSPFRFLNRHNEIWFIAKQQ</sequence>
<dbReference type="SUPFAM" id="SSF55136">
    <property type="entry name" value="Probable bacterial effector-binding domain"/>
    <property type="match status" value="1"/>
</dbReference>
<reference evidence="2" key="1">
    <citation type="submission" date="2022-08" db="UniProtKB">
        <authorList>
            <consortium name="EnsemblMetazoa"/>
        </authorList>
    </citation>
    <scope>IDENTIFICATION</scope>
    <source>
        <strain evidence="2">05x7-T-G4-1.051#20</strain>
    </source>
</reference>
<dbReference type="InterPro" id="IPR006917">
    <property type="entry name" value="SOUL_heme-bd"/>
</dbReference>
<protein>
    <recommendedName>
        <fullName evidence="4">Heme-binding protein 2</fullName>
    </recommendedName>
</protein>
<keyword evidence="3" id="KW-1185">Reference proteome</keyword>
<proteinExistence type="inferred from homology"/>
<accession>A0A8W8IJ15</accession>
<dbReference type="AlphaFoldDB" id="A0A8W8IJ15"/>
<organism evidence="2 3">
    <name type="scientific">Magallana gigas</name>
    <name type="common">Pacific oyster</name>
    <name type="synonym">Crassostrea gigas</name>
    <dbReference type="NCBI Taxonomy" id="29159"/>
    <lineage>
        <taxon>Eukaryota</taxon>
        <taxon>Metazoa</taxon>
        <taxon>Spiralia</taxon>
        <taxon>Lophotrochozoa</taxon>
        <taxon>Mollusca</taxon>
        <taxon>Bivalvia</taxon>
        <taxon>Autobranchia</taxon>
        <taxon>Pteriomorphia</taxon>
        <taxon>Ostreida</taxon>
        <taxon>Ostreoidea</taxon>
        <taxon>Ostreidae</taxon>
        <taxon>Magallana</taxon>
    </lineage>
</organism>
<dbReference type="PANTHER" id="PTHR11220:SF1">
    <property type="entry name" value="HEME-BINDING PROTEIN 2"/>
    <property type="match status" value="1"/>
</dbReference>
<evidence type="ECO:0008006" key="4">
    <source>
        <dbReference type="Google" id="ProtNLM"/>
    </source>
</evidence>
<dbReference type="PANTHER" id="PTHR11220">
    <property type="entry name" value="HEME-BINDING PROTEIN-RELATED"/>
    <property type="match status" value="1"/>
</dbReference>
<dbReference type="Proteomes" id="UP000005408">
    <property type="component" value="Unassembled WGS sequence"/>
</dbReference>
<dbReference type="Gene3D" id="3.20.80.10">
    <property type="entry name" value="Regulatory factor, effector binding domain"/>
    <property type="match status" value="1"/>
</dbReference>
<evidence type="ECO:0000313" key="3">
    <source>
        <dbReference type="Proteomes" id="UP000005408"/>
    </source>
</evidence>
<dbReference type="EnsemblMetazoa" id="G14245.4">
    <property type="protein sequence ID" value="G14245.4:cds"/>
    <property type="gene ID" value="G14245"/>
</dbReference>
<dbReference type="InterPro" id="IPR011256">
    <property type="entry name" value="Reg_factor_effector_dom_sf"/>
</dbReference>